<dbReference type="PROSITE" id="PS51900">
    <property type="entry name" value="CB"/>
    <property type="match status" value="1"/>
</dbReference>
<keyword evidence="2" id="KW-0229">DNA integration</keyword>
<dbReference type="Pfam" id="PF00589">
    <property type="entry name" value="Phage_integrase"/>
    <property type="match status" value="1"/>
</dbReference>
<dbReference type="InterPro" id="IPR004107">
    <property type="entry name" value="Integrase_SAM-like_N"/>
</dbReference>
<dbReference type="Pfam" id="PF14657">
    <property type="entry name" value="Arm-DNA-bind_4"/>
    <property type="match status" value="1"/>
</dbReference>
<evidence type="ECO:0000256" key="2">
    <source>
        <dbReference type="ARBA" id="ARBA00022908"/>
    </source>
</evidence>
<proteinExistence type="inferred from homology"/>
<reference evidence="9" key="1">
    <citation type="submission" date="2016-10" db="EMBL/GenBank/DDBJ databases">
        <authorList>
            <person name="Varghese N."/>
            <person name="Submissions S."/>
        </authorList>
    </citation>
    <scope>NUCLEOTIDE SEQUENCE [LARGE SCALE GENOMIC DNA]</scope>
    <source>
        <strain evidence="9">DSM 19181</strain>
    </source>
</reference>
<dbReference type="GO" id="GO:0015074">
    <property type="term" value="P:DNA integration"/>
    <property type="evidence" value="ECO:0007669"/>
    <property type="project" value="UniProtKB-KW"/>
</dbReference>
<dbReference type="InterPro" id="IPR010998">
    <property type="entry name" value="Integrase_recombinase_N"/>
</dbReference>
<dbReference type="InterPro" id="IPR028259">
    <property type="entry name" value="AP2-like_int_N"/>
</dbReference>
<dbReference type="InterPro" id="IPR013762">
    <property type="entry name" value="Integrase-like_cat_sf"/>
</dbReference>
<dbReference type="Pfam" id="PF14659">
    <property type="entry name" value="Phage_int_SAM_3"/>
    <property type="match status" value="1"/>
</dbReference>
<keyword evidence="4" id="KW-0233">DNA recombination</keyword>
<dbReference type="CDD" id="cd01189">
    <property type="entry name" value="INT_ICEBs1_C_like"/>
    <property type="match status" value="1"/>
</dbReference>
<keyword evidence="9" id="KW-1185">Reference proteome</keyword>
<name>A0A1G9AKW2_9LACT</name>
<keyword evidence="3 5" id="KW-0238">DNA-binding</keyword>
<dbReference type="PANTHER" id="PTHR30349:SF64">
    <property type="entry name" value="PROPHAGE INTEGRASE INTD-RELATED"/>
    <property type="match status" value="1"/>
</dbReference>
<dbReference type="RefSeq" id="WP_091266758.1">
    <property type="nucleotide sequence ID" value="NZ_FNFK01000021.1"/>
</dbReference>
<accession>A0A1G9AKW2</accession>
<evidence type="ECO:0000256" key="4">
    <source>
        <dbReference type="ARBA" id="ARBA00023172"/>
    </source>
</evidence>
<organism evidence="8 9">
    <name type="scientific">Alkalibacterium thalassium</name>
    <dbReference type="NCBI Taxonomy" id="426701"/>
    <lineage>
        <taxon>Bacteria</taxon>
        <taxon>Bacillati</taxon>
        <taxon>Bacillota</taxon>
        <taxon>Bacilli</taxon>
        <taxon>Lactobacillales</taxon>
        <taxon>Carnobacteriaceae</taxon>
        <taxon>Alkalibacterium</taxon>
    </lineage>
</organism>
<dbReference type="SUPFAM" id="SSF56349">
    <property type="entry name" value="DNA breaking-rejoining enzymes"/>
    <property type="match status" value="1"/>
</dbReference>
<evidence type="ECO:0000259" key="7">
    <source>
        <dbReference type="PROSITE" id="PS51900"/>
    </source>
</evidence>
<evidence type="ECO:0000256" key="3">
    <source>
        <dbReference type="ARBA" id="ARBA00023125"/>
    </source>
</evidence>
<evidence type="ECO:0000313" key="8">
    <source>
        <dbReference type="EMBL" id="SDK27982.1"/>
    </source>
</evidence>
<feature type="domain" description="Core-binding (CB)" evidence="7">
    <location>
        <begin position="46"/>
        <end position="128"/>
    </location>
</feature>
<dbReference type="Gene3D" id="1.10.443.10">
    <property type="entry name" value="Intergrase catalytic core"/>
    <property type="match status" value="1"/>
</dbReference>
<protein>
    <submittedName>
        <fullName evidence="8">Site-specific recombinase XerD</fullName>
    </submittedName>
</protein>
<dbReference type="PROSITE" id="PS51898">
    <property type="entry name" value="TYR_RECOMBINASE"/>
    <property type="match status" value="1"/>
</dbReference>
<dbReference type="Proteomes" id="UP000199433">
    <property type="component" value="Unassembled WGS sequence"/>
</dbReference>
<dbReference type="PANTHER" id="PTHR30349">
    <property type="entry name" value="PHAGE INTEGRASE-RELATED"/>
    <property type="match status" value="1"/>
</dbReference>
<dbReference type="InterPro" id="IPR050090">
    <property type="entry name" value="Tyrosine_recombinase_XerCD"/>
</dbReference>
<dbReference type="EMBL" id="FNFK01000021">
    <property type="protein sequence ID" value="SDK27982.1"/>
    <property type="molecule type" value="Genomic_DNA"/>
</dbReference>
<evidence type="ECO:0000256" key="5">
    <source>
        <dbReference type="PROSITE-ProRule" id="PRU01248"/>
    </source>
</evidence>
<dbReference type="AlphaFoldDB" id="A0A1G9AKW2"/>
<evidence type="ECO:0000313" key="9">
    <source>
        <dbReference type="Proteomes" id="UP000199433"/>
    </source>
</evidence>
<dbReference type="InterPro" id="IPR002104">
    <property type="entry name" value="Integrase_catalytic"/>
</dbReference>
<comment type="similarity">
    <text evidence="1">Belongs to the 'phage' integrase family.</text>
</comment>
<evidence type="ECO:0000259" key="6">
    <source>
        <dbReference type="PROSITE" id="PS51898"/>
    </source>
</evidence>
<dbReference type="Gene3D" id="1.10.150.130">
    <property type="match status" value="1"/>
</dbReference>
<gene>
    <name evidence="8" type="ORF">SAMN04488098_10211</name>
</gene>
<evidence type="ECO:0000256" key="1">
    <source>
        <dbReference type="ARBA" id="ARBA00008857"/>
    </source>
</evidence>
<dbReference type="GO" id="GO:0006310">
    <property type="term" value="P:DNA recombination"/>
    <property type="evidence" value="ECO:0007669"/>
    <property type="project" value="UniProtKB-KW"/>
</dbReference>
<feature type="domain" description="Tyr recombinase" evidence="6">
    <location>
        <begin position="151"/>
        <end position="347"/>
    </location>
</feature>
<dbReference type="InterPro" id="IPR044068">
    <property type="entry name" value="CB"/>
</dbReference>
<dbReference type="InterPro" id="IPR011010">
    <property type="entry name" value="DNA_brk_join_enz"/>
</dbReference>
<sequence>MSYKDYLTGKYKEKAKFNFKHKKDALLWEANMKLNKASGMDIGSNPYFYDYFEKWIDTYKSVPNVSARTFDNYVTTKNHVKTYFEFVKIKNITKVNYQTFLNELASKKAKSTNQKMNKHIRSCVKDAIESGIITKDFTYNVTVSGLEGQSEEDKFLSEDEIKRVMSEIRNGITLDMTTRWMAILQFAAGLRYSEVAGLTVDDLKNNTLRINKAWDFKGKKLGPTKNGLNRTIRIEPAVFKELRAYAIKKKEMNLKQGISNDLLFTTIEGLPPSHTAMNKTLRRACKRADVKKVTSHALRHTHVSLLIYHGMNIVSISKRIGHSSPTTTIEKYSHIINELEHKNDQISDEMIASIF</sequence>
<dbReference type="GO" id="GO:0003677">
    <property type="term" value="F:DNA binding"/>
    <property type="evidence" value="ECO:0007669"/>
    <property type="project" value="UniProtKB-UniRule"/>
</dbReference>